<keyword evidence="9" id="KW-0472">Membrane</keyword>
<reference evidence="13 14" key="1">
    <citation type="submission" date="2020-10" db="EMBL/GenBank/DDBJ databases">
        <title>Phylogeny of dyella-like bacteria.</title>
        <authorList>
            <person name="Fu J."/>
        </authorList>
    </citation>
    <scope>NUCLEOTIDE SEQUENCE [LARGE SCALE GENOMIC DNA]</scope>
    <source>
        <strain evidence="13 14">THG-B117</strain>
    </source>
</reference>
<evidence type="ECO:0000313" key="13">
    <source>
        <dbReference type="EMBL" id="MBM7120496.1"/>
    </source>
</evidence>
<keyword evidence="5" id="KW-0812">Transmembrane</keyword>
<evidence type="ECO:0000256" key="7">
    <source>
        <dbReference type="ARBA" id="ARBA00023065"/>
    </source>
</evidence>
<dbReference type="InterPro" id="IPR050298">
    <property type="entry name" value="Gram-neg_bact_OMP"/>
</dbReference>
<evidence type="ECO:0000256" key="10">
    <source>
        <dbReference type="ARBA" id="ARBA00023237"/>
    </source>
</evidence>
<dbReference type="EMBL" id="JADIKC010000003">
    <property type="protein sequence ID" value="MBM7120496.1"/>
    <property type="molecule type" value="Genomic_DNA"/>
</dbReference>
<dbReference type="PANTHER" id="PTHR34501">
    <property type="entry name" value="PROTEIN YDDL-RELATED"/>
    <property type="match status" value="1"/>
</dbReference>
<evidence type="ECO:0000256" key="2">
    <source>
        <dbReference type="ARBA" id="ARBA00011233"/>
    </source>
</evidence>
<keyword evidence="7" id="KW-0406">Ion transport</keyword>
<evidence type="ECO:0000256" key="1">
    <source>
        <dbReference type="ARBA" id="ARBA00004571"/>
    </source>
</evidence>
<organism evidence="13 14">
    <name type="scientific">Dyella kyungheensis</name>
    <dbReference type="NCBI Taxonomy" id="1242174"/>
    <lineage>
        <taxon>Bacteria</taxon>
        <taxon>Pseudomonadati</taxon>
        <taxon>Pseudomonadota</taxon>
        <taxon>Gammaproteobacteria</taxon>
        <taxon>Lysobacterales</taxon>
        <taxon>Rhodanobacteraceae</taxon>
        <taxon>Dyella</taxon>
    </lineage>
</organism>
<dbReference type="InterPro" id="IPR033900">
    <property type="entry name" value="Gram_neg_porin_domain"/>
</dbReference>
<evidence type="ECO:0000256" key="8">
    <source>
        <dbReference type="ARBA" id="ARBA00023114"/>
    </source>
</evidence>
<dbReference type="Gene3D" id="2.40.160.10">
    <property type="entry name" value="Porin"/>
    <property type="match status" value="1"/>
</dbReference>
<dbReference type="Proteomes" id="UP001430065">
    <property type="component" value="Unassembled WGS sequence"/>
</dbReference>
<comment type="subunit">
    <text evidence="2">Homotrimer.</text>
</comment>
<keyword evidence="8" id="KW-0626">Porin</keyword>
<evidence type="ECO:0000259" key="12">
    <source>
        <dbReference type="Pfam" id="PF13609"/>
    </source>
</evidence>
<feature type="domain" description="Porin" evidence="12">
    <location>
        <begin position="11"/>
        <end position="420"/>
    </location>
</feature>
<name>A0ABS2JN92_9GAMM</name>
<feature type="chain" id="PRO_5047056532" evidence="11">
    <location>
        <begin position="27"/>
        <end position="443"/>
    </location>
</feature>
<comment type="caution">
    <text evidence="13">The sequence shown here is derived from an EMBL/GenBank/DDBJ whole genome shotgun (WGS) entry which is preliminary data.</text>
</comment>
<protein>
    <submittedName>
        <fullName evidence="13">Porin</fullName>
    </submittedName>
</protein>
<dbReference type="InterPro" id="IPR023614">
    <property type="entry name" value="Porin_dom_sf"/>
</dbReference>
<keyword evidence="3" id="KW-0813">Transport</keyword>
<dbReference type="Pfam" id="PF13609">
    <property type="entry name" value="Porin_4"/>
    <property type="match status" value="1"/>
</dbReference>
<keyword evidence="4" id="KW-1134">Transmembrane beta strand</keyword>
<proteinExistence type="predicted"/>
<dbReference type="SUPFAM" id="SSF56935">
    <property type="entry name" value="Porins"/>
    <property type="match status" value="1"/>
</dbReference>
<dbReference type="CDD" id="cd00342">
    <property type="entry name" value="gram_neg_porins"/>
    <property type="match status" value="1"/>
</dbReference>
<accession>A0ABS2JN92</accession>
<evidence type="ECO:0000256" key="4">
    <source>
        <dbReference type="ARBA" id="ARBA00022452"/>
    </source>
</evidence>
<evidence type="ECO:0000313" key="14">
    <source>
        <dbReference type="Proteomes" id="UP001430065"/>
    </source>
</evidence>
<evidence type="ECO:0000256" key="6">
    <source>
        <dbReference type="ARBA" id="ARBA00022729"/>
    </source>
</evidence>
<evidence type="ECO:0000256" key="11">
    <source>
        <dbReference type="SAM" id="SignalP"/>
    </source>
</evidence>
<evidence type="ECO:0000256" key="5">
    <source>
        <dbReference type="ARBA" id="ARBA00022692"/>
    </source>
</evidence>
<evidence type="ECO:0000256" key="3">
    <source>
        <dbReference type="ARBA" id="ARBA00022448"/>
    </source>
</evidence>
<comment type="subcellular location">
    <subcellularLocation>
        <location evidence="1">Cell outer membrane</location>
        <topology evidence="1">Multi-pass membrane protein</topology>
    </subcellularLocation>
</comment>
<feature type="signal peptide" evidence="11">
    <location>
        <begin position="1"/>
        <end position="26"/>
    </location>
</feature>
<dbReference type="PANTHER" id="PTHR34501:SF9">
    <property type="entry name" value="MAJOR OUTER MEMBRANE PROTEIN P.IA"/>
    <property type="match status" value="1"/>
</dbReference>
<keyword evidence="10" id="KW-0998">Cell outer membrane</keyword>
<gene>
    <name evidence="13" type="ORF">ISP20_04905</name>
</gene>
<keyword evidence="14" id="KW-1185">Reference proteome</keyword>
<sequence>MTRRMRNALSLAALLGAAGSVAAAHAADELTWHGITLYGTYDIGLVHLTHGAPPSKDWGVGTAYLIAKNSDKPQTTIAPNGLSQSRIGLKGKEDLGGDVAFVFNLEVGFNPQSGRLSDGPASLAYNNGRPLDKQRSAGDASRAGQVFNGPAFVGLSSKELGTLTAGRNNTVLLDNIGRYDPMNGSYAFSLIGLQGTSGGGYTQDARADNSLKYNGKWDSLRLAALYQLDRGHGSQGTGWQLNAGFDGQDFSVDAVYASKKDGVSAAPLNAAQARIMPHDSLAAVVSDNTSWTIDGSYTNGPFKLYAGLERIEYENPSRPLRPGFTGLGGYTFSVVNNEAFVHAKRLDVTWLGVKYAINKDFDLTGAYYHYNQNAYGRTICHERSAGNCSGQLDAYSVRVVWHNFAKRFDAYTGVMFSRVSGGLAAGYLHTSTMDPMVGVRFQF</sequence>
<evidence type="ECO:0000256" key="9">
    <source>
        <dbReference type="ARBA" id="ARBA00023136"/>
    </source>
</evidence>
<keyword evidence="6 11" id="KW-0732">Signal</keyword>